<sequence>MIRNSSPGDKASSSHNDENVAPRPMVPQGKLTNSNSEHRPKDPMDELSFHLRNMSLNNINPSIVEDIDSLIEDDVPQRDSFSSRMLFGASYSTHQMSLLMRSPWASYVKRSPSDLNDAYSNYTILLASLVREKGNIHSLAASGDLLYIESDSKNIRVWRNHKEFSWFKSNSELVKAIVIVGEKIFMGHQDEKIRVWKISSLRIGLLCSVKVTPHAFSRS</sequence>
<dbReference type="InterPro" id="IPR036322">
    <property type="entry name" value="WD40_repeat_dom_sf"/>
</dbReference>
<dbReference type="InterPro" id="IPR045182">
    <property type="entry name" value="JINGUBANG-like"/>
</dbReference>
<name>A0A699JU16_TANCI</name>
<protein>
    <submittedName>
        <fullName evidence="2">Myosin heavy chain kinase B-like</fullName>
    </submittedName>
</protein>
<dbReference type="PANTHER" id="PTHR22844">
    <property type="entry name" value="F-BOX AND WD40 DOMAIN PROTEIN"/>
    <property type="match status" value="1"/>
</dbReference>
<evidence type="ECO:0000313" key="2">
    <source>
        <dbReference type="EMBL" id="GFA58265.1"/>
    </source>
</evidence>
<dbReference type="SUPFAM" id="SSF50978">
    <property type="entry name" value="WD40 repeat-like"/>
    <property type="match status" value="1"/>
</dbReference>
<dbReference type="GO" id="GO:0016301">
    <property type="term" value="F:kinase activity"/>
    <property type="evidence" value="ECO:0007669"/>
    <property type="project" value="UniProtKB-KW"/>
</dbReference>
<dbReference type="AlphaFoldDB" id="A0A699JU16"/>
<accession>A0A699JU16</accession>
<reference evidence="2" key="1">
    <citation type="journal article" date="2019" name="Sci. Rep.">
        <title>Draft genome of Tanacetum cinerariifolium, the natural source of mosquito coil.</title>
        <authorList>
            <person name="Yamashiro T."/>
            <person name="Shiraishi A."/>
            <person name="Satake H."/>
            <person name="Nakayama K."/>
        </authorList>
    </citation>
    <scope>NUCLEOTIDE SEQUENCE</scope>
</reference>
<proteinExistence type="predicted"/>
<keyword evidence="2" id="KW-0418">Kinase</keyword>
<comment type="caution">
    <text evidence="2">The sequence shown here is derived from an EMBL/GenBank/DDBJ whole genome shotgun (WGS) entry which is preliminary data.</text>
</comment>
<organism evidence="2">
    <name type="scientific">Tanacetum cinerariifolium</name>
    <name type="common">Dalmatian daisy</name>
    <name type="synonym">Chrysanthemum cinerariifolium</name>
    <dbReference type="NCBI Taxonomy" id="118510"/>
    <lineage>
        <taxon>Eukaryota</taxon>
        <taxon>Viridiplantae</taxon>
        <taxon>Streptophyta</taxon>
        <taxon>Embryophyta</taxon>
        <taxon>Tracheophyta</taxon>
        <taxon>Spermatophyta</taxon>
        <taxon>Magnoliopsida</taxon>
        <taxon>eudicotyledons</taxon>
        <taxon>Gunneridae</taxon>
        <taxon>Pentapetalae</taxon>
        <taxon>asterids</taxon>
        <taxon>campanulids</taxon>
        <taxon>Asterales</taxon>
        <taxon>Asteraceae</taxon>
        <taxon>Asteroideae</taxon>
        <taxon>Anthemideae</taxon>
        <taxon>Anthemidinae</taxon>
        <taxon>Tanacetum</taxon>
    </lineage>
</organism>
<feature type="region of interest" description="Disordered" evidence="1">
    <location>
        <begin position="1"/>
        <end position="44"/>
    </location>
</feature>
<dbReference type="Gene3D" id="2.130.10.10">
    <property type="entry name" value="YVTN repeat-like/Quinoprotein amine dehydrogenase"/>
    <property type="match status" value="1"/>
</dbReference>
<dbReference type="EMBL" id="BKCJ010449620">
    <property type="protein sequence ID" value="GFA58265.1"/>
    <property type="molecule type" value="Genomic_DNA"/>
</dbReference>
<dbReference type="InterPro" id="IPR015943">
    <property type="entry name" value="WD40/YVTN_repeat-like_dom_sf"/>
</dbReference>
<keyword evidence="2" id="KW-0808">Transferase</keyword>
<dbReference type="PANTHER" id="PTHR22844:SF334">
    <property type="entry name" value="PROTEIN JINGUBANG-LIKE"/>
    <property type="match status" value="1"/>
</dbReference>
<evidence type="ECO:0000256" key="1">
    <source>
        <dbReference type="SAM" id="MobiDB-lite"/>
    </source>
</evidence>
<gene>
    <name evidence="2" type="ORF">Tci_630237</name>
</gene>
<feature type="compositionally biased region" description="Polar residues" evidence="1">
    <location>
        <begin position="1"/>
        <end position="14"/>
    </location>
</feature>